<proteinExistence type="predicted"/>
<gene>
    <name evidence="1" type="ORF">MTR67_003363</name>
    <name evidence="2" type="ORF">MTR67_003381</name>
</gene>
<organism evidence="2 3">
    <name type="scientific">Solanum verrucosum</name>
    <dbReference type="NCBI Taxonomy" id="315347"/>
    <lineage>
        <taxon>Eukaryota</taxon>
        <taxon>Viridiplantae</taxon>
        <taxon>Streptophyta</taxon>
        <taxon>Embryophyta</taxon>
        <taxon>Tracheophyta</taxon>
        <taxon>Spermatophyta</taxon>
        <taxon>Magnoliopsida</taxon>
        <taxon>eudicotyledons</taxon>
        <taxon>Gunneridae</taxon>
        <taxon>Pentapetalae</taxon>
        <taxon>asterids</taxon>
        <taxon>lamiids</taxon>
        <taxon>Solanales</taxon>
        <taxon>Solanaceae</taxon>
        <taxon>Solanoideae</taxon>
        <taxon>Solaneae</taxon>
        <taxon>Solanum</taxon>
    </lineage>
</organism>
<sequence length="50" mass="5519">MIPSTGREAMITAPTPPVALNSYGAAQLHDGIYLANYSNRCQMRIAYNIY</sequence>
<evidence type="ECO:0000313" key="3">
    <source>
        <dbReference type="Proteomes" id="UP001234989"/>
    </source>
</evidence>
<protein>
    <submittedName>
        <fullName evidence="2">Uncharacterized protein</fullName>
    </submittedName>
</protein>
<reference evidence="2" key="1">
    <citation type="submission" date="2023-08" db="EMBL/GenBank/DDBJ databases">
        <title>A de novo genome assembly of Solanum verrucosum Schlechtendal, a Mexican diploid species geographically isolated from the other diploid A-genome species in potato relatives.</title>
        <authorList>
            <person name="Hosaka K."/>
        </authorList>
    </citation>
    <scope>NUCLEOTIDE SEQUENCE</scope>
    <source>
        <tissue evidence="2">Young leaves</tissue>
    </source>
</reference>
<dbReference type="Proteomes" id="UP001234989">
    <property type="component" value="Chromosome 1"/>
</dbReference>
<dbReference type="EMBL" id="CP133612">
    <property type="protein sequence ID" value="WMV09996.1"/>
    <property type="molecule type" value="Genomic_DNA"/>
</dbReference>
<keyword evidence="3" id="KW-1185">Reference proteome</keyword>
<accession>A0AAF0T9A7</accession>
<dbReference type="EMBL" id="CP133612">
    <property type="protein sequence ID" value="WMV09978.1"/>
    <property type="molecule type" value="Genomic_DNA"/>
</dbReference>
<evidence type="ECO:0000313" key="2">
    <source>
        <dbReference type="EMBL" id="WMV09996.1"/>
    </source>
</evidence>
<name>A0AAF0T9A7_SOLVR</name>
<dbReference type="AlphaFoldDB" id="A0AAF0T9A7"/>
<evidence type="ECO:0000313" key="1">
    <source>
        <dbReference type="EMBL" id="WMV09978.1"/>
    </source>
</evidence>